<reference evidence="4 5" key="1">
    <citation type="journal article" date="2015" name="Plant Cell">
        <title>Oil accumulation by the oleaginous diatom Fistulifera solaris as revealed by the genome and transcriptome.</title>
        <authorList>
            <person name="Tanaka T."/>
            <person name="Maeda Y."/>
            <person name="Veluchamy A."/>
            <person name="Tanaka M."/>
            <person name="Abida H."/>
            <person name="Marechal E."/>
            <person name="Bowler C."/>
            <person name="Muto M."/>
            <person name="Sunaga Y."/>
            <person name="Tanaka M."/>
            <person name="Yoshino T."/>
            <person name="Taniguchi T."/>
            <person name="Fukuda Y."/>
            <person name="Nemoto M."/>
            <person name="Matsumoto M."/>
            <person name="Wong P.S."/>
            <person name="Aburatani S."/>
            <person name="Fujibuchi W."/>
        </authorList>
    </citation>
    <scope>NUCLEOTIDE SEQUENCE [LARGE SCALE GENOMIC DNA]</scope>
    <source>
        <strain evidence="4 5">JPCC DA0580</strain>
    </source>
</reference>
<feature type="region of interest" description="Disordered" evidence="1">
    <location>
        <begin position="434"/>
        <end position="480"/>
    </location>
</feature>
<dbReference type="Pfam" id="PF03781">
    <property type="entry name" value="FGE-sulfatase"/>
    <property type="match status" value="1"/>
</dbReference>
<feature type="compositionally biased region" description="Acidic residues" evidence="1">
    <location>
        <begin position="452"/>
        <end position="473"/>
    </location>
</feature>
<protein>
    <submittedName>
        <fullName evidence="4">Sulfatase modifying factor 1</fullName>
    </submittedName>
</protein>
<keyword evidence="5" id="KW-1185">Reference proteome</keyword>
<dbReference type="InParanoid" id="A0A1Z5KA04"/>
<dbReference type="OrthoDB" id="659at2759"/>
<feature type="chain" id="PRO_5013346341" evidence="2">
    <location>
        <begin position="28"/>
        <end position="495"/>
    </location>
</feature>
<evidence type="ECO:0000313" key="5">
    <source>
        <dbReference type="Proteomes" id="UP000198406"/>
    </source>
</evidence>
<organism evidence="4 5">
    <name type="scientific">Fistulifera solaris</name>
    <name type="common">Oleaginous diatom</name>
    <dbReference type="NCBI Taxonomy" id="1519565"/>
    <lineage>
        <taxon>Eukaryota</taxon>
        <taxon>Sar</taxon>
        <taxon>Stramenopiles</taxon>
        <taxon>Ochrophyta</taxon>
        <taxon>Bacillariophyta</taxon>
        <taxon>Bacillariophyceae</taxon>
        <taxon>Bacillariophycidae</taxon>
        <taxon>Naviculales</taxon>
        <taxon>Naviculaceae</taxon>
        <taxon>Fistulifera</taxon>
    </lineage>
</organism>
<feature type="domain" description="Sulfatase-modifying factor enzyme-like" evidence="3">
    <location>
        <begin position="152"/>
        <end position="424"/>
    </location>
</feature>
<dbReference type="PANTHER" id="PTHR23150">
    <property type="entry name" value="SULFATASE MODIFYING FACTOR 1, 2"/>
    <property type="match status" value="1"/>
</dbReference>
<dbReference type="Gene3D" id="3.90.1580.10">
    <property type="entry name" value="paralog of FGE (formylglycine-generating enzyme)"/>
    <property type="match status" value="1"/>
</dbReference>
<proteinExistence type="predicted"/>
<dbReference type="GO" id="GO:0120147">
    <property type="term" value="F:formylglycine-generating oxidase activity"/>
    <property type="evidence" value="ECO:0007669"/>
    <property type="project" value="TreeGrafter"/>
</dbReference>
<name>A0A1Z5KA04_FISSO</name>
<feature type="compositionally biased region" description="Polar residues" evidence="1">
    <location>
        <begin position="27"/>
        <end position="42"/>
    </location>
</feature>
<evidence type="ECO:0000256" key="1">
    <source>
        <dbReference type="SAM" id="MobiDB-lite"/>
    </source>
</evidence>
<dbReference type="EMBL" id="BDSP01000193">
    <property type="protein sequence ID" value="GAX23089.1"/>
    <property type="molecule type" value="Genomic_DNA"/>
</dbReference>
<dbReference type="AlphaFoldDB" id="A0A1Z5KA04"/>
<feature type="region of interest" description="Disordered" evidence="1">
    <location>
        <begin position="27"/>
        <end position="55"/>
    </location>
</feature>
<gene>
    <name evidence="4" type="ORF">FisN_15Hh008</name>
</gene>
<dbReference type="InterPro" id="IPR051043">
    <property type="entry name" value="Sulfatase_Mod_Factor_Kinase"/>
</dbReference>
<dbReference type="PANTHER" id="PTHR23150:SF19">
    <property type="entry name" value="FORMYLGLYCINE-GENERATING ENZYME"/>
    <property type="match status" value="1"/>
</dbReference>
<evidence type="ECO:0000259" key="3">
    <source>
        <dbReference type="Pfam" id="PF03781"/>
    </source>
</evidence>
<evidence type="ECO:0000313" key="4">
    <source>
        <dbReference type="EMBL" id="GAX23089.1"/>
    </source>
</evidence>
<feature type="signal peptide" evidence="2">
    <location>
        <begin position="1"/>
        <end position="27"/>
    </location>
</feature>
<evidence type="ECO:0000256" key="2">
    <source>
        <dbReference type="SAM" id="SignalP"/>
    </source>
</evidence>
<dbReference type="InterPro" id="IPR042095">
    <property type="entry name" value="SUMF_sf"/>
</dbReference>
<sequence>MLRTRRIYHSFPLFSLLLLAVLTHSRSAGDSSSSNKEATSDSSHPDPNDEEYPGMVYLGRMHSDGVTRHGFHTDNSLRYIFGTSFDASHREIEHAELQHHPLHPDDIPDRAHPTEKRNPVLERHKRDAARGLKVTPKPHGFVETHPLDGGVTPPRAVRVDPFFMDETLVTNKQFAKFVKATYHETEAEKFGWSFVLMSFAANAENQTQSQDMEVDPHADNWVVVPGAYWRQPEGPNSNYKMREHHPVVHVSHQDAAEYCHWQGKRLPGEWEWEAAARHTRGHVENRTMFAWGEPHLGDFVPHPDNDNTEEHVVPVLNWTEEWKIAAKHANLWGPYQFPFENEAMDGWRGTSPVKYYPPNAAGIYDMTGNVWEWMRGGKHKARILRGASYVDSLDGSFNHAATLGAREVVHGTTTAGHIGFRCVKSPKRKVKHHWKWHDEEEDGPLAEHELWQGEDDDDDDDIFDSSDSNNEEFVDTKRRKKKRVQLKRERLSSEL</sequence>
<dbReference type="InterPro" id="IPR016187">
    <property type="entry name" value="CTDL_fold"/>
</dbReference>
<dbReference type="Proteomes" id="UP000198406">
    <property type="component" value="Unassembled WGS sequence"/>
</dbReference>
<accession>A0A1Z5KA04</accession>
<comment type="caution">
    <text evidence="4">The sequence shown here is derived from an EMBL/GenBank/DDBJ whole genome shotgun (WGS) entry which is preliminary data.</text>
</comment>
<dbReference type="InterPro" id="IPR005532">
    <property type="entry name" value="SUMF_dom"/>
</dbReference>
<dbReference type="SUPFAM" id="SSF56436">
    <property type="entry name" value="C-type lectin-like"/>
    <property type="match status" value="1"/>
</dbReference>
<keyword evidence="2" id="KW-0732">Signal</keyword>